<dbReference type="AlphaFoldDB" id="A0A6H0WG13"/>
<reference evidence="1 2" key="1">
    <citation type="submission" date="2020-02" db="EMBL/GenBank/DDBJ databases">
        <title>Genome sequencing, annotation and comparative genomic analysis of Bacillus tequilensis EA-CB0015, an effective biological control agent against Pseudocercospora fijiensis in banana plants.</title>
        <authorList>
            <person name="Cuellar-Gaviria T.Z."/>
            <person name="Ju K.-S."/>
            <person name="Villegas-Escobar V."/>
        </authorList>
    </citation>
    <scope>NUCLEOTIDE SEQUENCE [LARGE SCALE GENOMIC DNA]</scope>
    <source>
        <strain evidence="1 2">EA-CB0015</strain>
    </source>
</reference>
<accession>A0A6H0WG13</accession>
<dbReference type="EMBL" id="CP048852">
    <property type="protein sequence ID" value="QIW79481.1"/>
    <property type="molecule type" value="Genomic_DNA"/>
</dbReference>
<organism evidence="1 2">
    <name type="scientific">Bacillus tequilensis</name>
    <dbReference type="NCBI Taxonomy" id="227866"/>
    <lineage>
        <taxon>Bacteria</taxon>
        <taxon>Bacillati</taxon>
        <taxon>Bacillota</taxon>
        <taxon>Bacilli</taxon>
        <taxon>Bacillales</taxon>
        <taxon>Bacillaceae</taxon>
        <taxon>Bacillus</taxon>
    </lineage>
</organism>
<name>A0A6H0WG13_9BACI</name>
<dbReference type="KEGG" id="bteq:G4P54_06590"/>
<dbReference type="RefSeq" id="WP_167872155.1">
    <property type="nucleotide sequence ID" value="NZ_CP048852.1"/>
</dbReference>
<sequence length="119" mass="13172">MKVLAKTKQAEKSPAPWRAVPCGDTKPIYIYSAYSEEEKERFPYSNGRLIAAVFDLSSYSQKSNAALMAAAPELLEASQAALEFLRGNSVHSKEHIIQLLEKANKSAESEGEEKIHDES</sequence>
<evidence type="ECO:0000313" key="2">
    <source>
        <dbReference type="Proteomes" id="UP000501914"/>
    </source>
</evidence>
<protein>
    <submittedName>
        <fullName evidence="1">Phage portal protein</fullName>
    </submittedName>
</protein>
<proteinExistence type="predicted"/>
<evidence type="ECO:0000313" key="1">
    <source>
        <dbReference type="EMBL" id="QIW79481.1"/>
    </source>
</evidence>
<dbReference type="Proteomes" id="UP000501914">
    <property type="component" value="Chromosome"/>
</dbReference>
<gene>
    <name evidence="1" type="ORF">G4P54_06590</name>
</gene>
<keyword evidence="2" id="KW-1185">Reference proteome</keyword>